<dbReference type="PANTHER" id="PTHR36838:SF1">
    <property type="entry name" value="SLR1864 PROTEIN"/>
    <property type="match status" value="1"/>
</dbReference>
<dbReference type="Proteomes" id="UP001595974">
    <property type="component" value="Unassembled WGS sequence"/>
</dbReference>
<feature type="transmembrane region" description="Helical" evidence="7">
    <location>
        <begin position="304"/>
        <end position="324"/>
    </location>
</feature>
<evidence type="ECO:0000256" key="4">
    <source>
        <dbReference type="ARBA" id="ARBA00022692"/>
    </source>
</evidence>
<dbReference type="PANTHER" id="PTHR36838">
    <property type="entry name" value="AUXIN EFFLUX CARRIER FAMILY PROTEIN"/>
    <property type="match status" value="1"/>
</dbReference>
<keyword evidence="4 7" id="KW-0812">Transmembrane</keyword>
<evidence type="ECO:0000313" key="9">
    <source>
        <dbReference type="Proteomes" id="UP001595974"/>
    </source>
</evidence>
<feature type="transmembrane region" description="Helical" evidence="7">
    <location>
        <begin position="81"/>
        <end position="103"/>
    </location>
</feature>
<feature type="transmembrane region" description="Helical" evidence="7">
    <location>
        <begin position="244"/>
        <end position="266"/>
    </location>
</feature>
<dbReference type="Pfam" id="PF03547">
    <property type="entry name" value="Mem_trans"/>
    <property type="match status" value="1"/>
</dbReference>
<reference evidence="9" key="1">
    <citation type="journal article" date="2019" name="Int. J. Syst. Evol. Microbiol.">
        <title>The Global Catalogue of Microorganisms (GCM) 10K type strain sequencing project: providing services to taxonomists for standard genome sequencing and annotation.</title>
        <authorList>
            <consortium name="The Broad Institute Genomics Platform"/>
            <consortium name="The Broad Institute Genome Sequencing Center for Infectious Disease"/>
            <person name="Wu L."/>
            <person name="Ma J."/>
        </authorList>
    </citation>
    <scope>NUCLEOTIDE SEQUENCE [LARGE SCALE GENOMIC DNA]</scope>
    <source>
        <strain evidence="9">SHR3</strain>
    </source>
</reference>
<evidence type="ECO:0000256" key="5">
    <source>
        <dbReference type="ARBA" id="ARBA00022989"/>
    </source>
</evidence>
<name>A0ABW1AMM6_9RHOO</name>
<keyword evidence="9" id="KW-1185">Reference proteome</keyword>
<dbReference type="EMBL" id="JBHSOG010000008">
    <property type="protein sequence ID" value="MFC5768256.1"/>
    <property type="molecule type" value="Genomic_DNA"/>
</dbReference>
<evidence type="ECO:0000256" key="3">
    <source>
        <dbReference type="ARBA" id="ARBA00022475"/>
    </source>
</evidence>
<feature type="transmembrane region" description="Helical" evidence="7">
    <location>
        <begin position="12"/>
        <end position="38"/>
    </location>
</feature>
<comment type="subcellular location">
    <subcellularLocation>
        <location evidence="1">Membrane</location>
        <topology evidence="1">Multi-pass membrane protein</topology>
    </subcellularLocation>
</comment>
<feature type="transmembrane region" description="Helical" evidence="7">
    <location>
        <begin position="215"/>
        <end position="237"/>
    </location>
</feature>
<evidence type="ECO:0000256" key="1">
    <source>
        <dbReference type="ARBA" id="ARBA00004141"/>
    </source>
</evidence>
<feature type="transmembrane region" description="Helical" evidence="7">
    <location>
        <begin position="143"/>
        <end position="162"/>
    </location>
</feature>
<feature type="transmembrane region" description="Helical" evidence="7">
    <location>
        <begin position="272"/>
        <end position="292"/>
    </location>
</feature>
<keyword evidence="6 7" id="KW-0472">Membrane</keyword>
<evidence type="ECO:0000313" key="8">
    <source>
        <dbReference type="EMBL" id="MFC5768256.1"/>
    </source>
</evidence>
<gene>
    <name evidence="8" type="ORF">ACFPTN_02625</name>
</gene>
<protein>
    <submittedName>
        <fullName evidence="8">AEC family transporter</fullName>
    </submittedName>
</protein>
<feature type="transmembrane region" description="Helical" evidence="7">
    <location>
        <begin position="112"/>
        <end position="131"/>
    </location>
</feature>
<feature type="transmembrane region" description="Helical" evidence="7">
    <location>
        <begin position="50"/>
        <end position="69"/>
    </location>
</feature>
<keyword evidence="3" id="KW-1003">Cell membrane</keyword>
<evidence type="ECO:0000256" key="7">
    <source>
        <dbReference type="SAM" id="Phobius"/>
    </source>
</evidence>
<accession>A0ABW1AMM6</accession>
<keyword evidence="2" id="KW-0813">Transport</keyword>
<comment type="caution">
    <text evidence="8">The sequence shown here is derived from an EMBL/GenBank/DDBJ whole genome shotgun (WGS) entry which is preliminary data.</text>
</comment>
<dbReference type="RefSeq" id="WP_232516557.1">
    <property type="nucleotide sequence ID" value="NZ_JBHSOG010000008.1"/>
</dbReference>
<evidence type="ECO:0000256" key="6">
    <source>
        <dbReference type="ARBA" id="ARBA00023136"/>
    </source>
</evidence>
<sequence>MPAGAAFTMEAGVLASLFEILAITGPIYILIALGFGAVRLRLLATAELRALGVFVISFALPALLFKALSPRPLGALIDPDALFAYTLASLLMAGLGIGLTVFVKRRGLQEGAMLAMGMAVSNSAFVGLPIAQPLFGAAASANLAIYLVVESMIMLPLLLTVAEIGGSGRGRLGQVLRNVIGNLVRNPMIVAIVAGVACAALAVRIPLPLARAVDMLATASAPVALFYIGGTLASLSVRGMAGSIGVIMAGKLGGHALVVFLLLLALPGLDPALKAALVLNACMPMASIYPIVAQKYGQQGIAAAALVATTVASFLTISAVVWVMKTHGLVGMHA</sequence>
<evidence type="ECO:0000256" key="2">
    <source>
        <dbReference type="ARBA" id="ARBA00022448"/>
    </source>
</evidence>
<feature type="transmembrane region" description="Helical" evidence="7">
    <location>
        <begin position="183"/>
        <end position="203"/>
    </location>
</feature>
<proteinExistence type="predicted"/>
<organism evidence="8 9">
    <name type="scientific">Thauera sinica</name>
    <dbReference type="NCBI Taxonomy" id="2665146"/>
    <lineage>
        <taxon>Bacteria</taxon>
        <taxon>Pseudomonadati</taxon>
        <taxon>Pseudomonadota</taxon>
        <taxon>Betaproteobacteria</taxon>
        <taxon>Rhodocyclales</taxon>
        <taxon>Zoogloeaceae</taxon>
        <taxon>Thauera</taxon>
    </lineage>
</organism>
<keyword evidence="5 7" id="KW-1133">Transmembrane helix</keyword>
<dbReference type="InterPro" id="IPR004776">
    <property type="entry name" value="Mem_transp_PIN-like"/>
</dbReference>